<dbReference type="Proteomes" id="UP000221080">
    <property type="component" value="Chromosome 19"/>
</dbReference>
<dbReference type="GeneID" id="108279578"/>
<evidence type="ECO:0000256" key="3">
    <source>
        <dbReference type="SAM" id="Coils"/>
    </source>
</evidence>
<dbReference type="PANTHER" id="PTHR19212">
    <property type="entry name" value="LEUCINE RICH REPEAT IN FLII INTERACTING PROTEIN"/>
    <property type="match status" value="1"/>
</dbReference>
<evidence type="ECO:0000313" key="6">
    <source>
        <dbReference type="RefSeq" id="XP_053544458.1"/>
    </source>
</evidence>
<dbReference type="PANTHER" id="PTHR19212:SF5">
    <property type="entry name" value="LEUCINE-RICH REPEAT FLIGHTLESS-INTERACTING PROTEIN 1"/>
    <property type="match status" value="1"/>
</dbReference>
<feature type="coiled-coil region" evidence="3">
    <location>
        <begin position="513"/>
        <end position="572"/>
    </location>
</feature>
<dbReference type="AlphaFoldDB" id="A0A9F7TQU9"/>
<feature type="region of interest" description="Disordered" evidence="4">
    <location>
        <begin position="76"/>
        <end position="116"/>
    </location>
</feature>
<name>A0A9F7TQU9_ICTPU</name>
<dbReference type="GO" id="GO:0000978">
    <property type="term" value="F:RNA polymerase II cis-regulatory region sequence-specific DNA binding"/>
    <property type="evidence" value="ECO:0007669"/>
    <property type="project" value="TreeGrafter"/>
</dbReference>
<feature type="coiled-coil region" evidence="3">
    <location>
        <begin position="670"/>
        <end position="719"/>
    </location>
</feature>
<accession>A0A9F7TQU9</accession>
<feature type="coiled-coil region" evidence="3">
    <location>
        <begin position="253"/>
        <end position="312"/>
    </location>
</feature>
<reference evidence="6" key="2">
    <citation type="submission" date="2025-08" db="UniProtKB">
        <authorList>
            <consortium name="RefSeq"/>
        </authorList>
    </citation>
    <scope>IDENTIFICATION</scope>
    <source>
        <tissue evidence="6">Blood</tissue>
    </source>
</reference>
<dbReference type="Gene3D" id="1.20.5.4090">
    <property type="match status" value="7"/>
</dbReference>
<evidence type="ECO:0000256" key="4">
    <source>
        <dbReference type="SAM" id="MobiDB-lite"/>
    </source>
</evidence>
<protein>
    <submittedName>
        <fullName evidence="6">Leucine-rich repeat-containing protein DDB_G0290503</fullName>
    </submittedName>
</protein>
<evidence type="ECO:0000313" key="5">
    <source>
        <dbReference type="Proteomes" id="UP000221080"/>
    </source>
</evidence>
<dbReference type="RefSeq" id="XP_053544458.1">
    <property type="nucleotide sequence ID" value="XM_053688483.1"/>
</dbReference>
<evidence type="ECO:0000256" key="1">
    <source>
        <dbReference type="ARBA" id="ARBA00008275"/>
    </source>
</evidence>
<reference evidence="5" key="1">
    <citation type="journal article" date="2016" name="Nat. Commun.">
        <title>The channel catfish genome sequence provides insights into the evolution of scale formation in teleosts.</title>
        <authorList>
            <person name="Liu Z."/>
            <person name="Liu S."/>
            <person name="Yao J."/>
            <person name="Bao L."/>
            <person name="Zhang J."/>
            <person name="Li Y."/>
            <person name="Jiang C."/>
            <person name="Sun L."/>
            <person name="Wang R."/>
            <person name="Zhang Y."/>
            <person name="Zhou T."/>
            <person name="Zeng Q."/>
            <person name="Fu Q."/>
            <person name="Gao S."/>
            <person name="Li N."/>
            <person name="Koren S."/>
            <person name="Jiang Y."/>
            <person name="Zimin A."/>
            <person name="Xu P."/>
            <person name="Phillippy A.M."/>
            <person name="Geng X."/>
            <person name="Song L."/>
            <person name="Sun F."/>
            <person name="Li C."/>
            <person name="Wang X."/>
            <person name="Chen A."/>
            <person name="Jin Y."/>
            <person name="Yuan Z."/>
            <person name="Yang Y."/>
            <person name="Tan S."/>
            <person name="Peatman E."/>
            <person name="Lu J."/>
            <person name="Qin Z."/>
            <person name="Dunham R."/>
            <person name="Li Z."/>
            <person name="Sonstegard T."/>
            <person name="Feng J."/>
            <person name="Danzmann R.G."/>
            <person name="Schroeder S."/>
            <person name="Scheffler B."/>
            <person name="Duke M.V."/>
            <person name="Ballard L."/>
            <person name="Kucuktas H."/>
            <person name="Kaltenboeck L."/>
            <person name="Liu H."/>
            <person name="Armbruster J."/>
            <person name="Xie Y."/>
            <person name="Kirby M.L."/>
            <person name="Tian Y."/>
            <person name="Flanagan M.E."/>
            <person name="Mu W."/>
            <person name="Waldbieser G.C."/>
        </authorList>
    </citation>
    <scope>NUCLEOTIDE SEQUENCE [LARGE SCALE GENOMIC DNA]</scope>
    <source>
        <strain evidence="5">SDA103</strain>
    </source>
</reference>
<dbReference type="InterPro" id="IPR019139">
    <property type="entry name" value="LRRFIP1/2"/>
</dbReference>
<sequence>MQRLMILARSPTAGRRLRPLLYAAVTVAGIYYYFKKFGDGERTAECADTTLTEDPVQTQLSAVDVSLLDPGLMSDVDGVSVTQNDSDVPQESLSEAEEKNQKVEVSSAPVDSKRSNLEDRLRELEELLCEAHRECERKNKECKREQEAYSVLTSQCNNMKDHERMREAYNILKSQYEEELKWHDESLMECKREEEAHSVLMSQCNNMKECEGQQEAHSVLKSQHEMILTHTKESLKVSLAVAERKCEQVFEFNAQLEKEKSELMYRVHKLGRKVGKLEEMLYDADMTCGAIKQDHERMKEAYNILKSQYEEELKWHDESLMERERERNAHNILRSECNQMKVSLAEAVEKYKQAMECNAQLENKNSDLMYQVNTLQGSVQQLKVELSQTYRKCDMITVESLSEAEEKNQKVEVSSAPVDSKRSNLEDRLRELEELLCEAHRECERKNKECKREEEAHSVLTSQCNNMKECEGQQEAHSVLKSQHEMILTHTKESLKVSLAVAERKCEQVFEFNAQLEKEKSELMYRVHKLGRKVGKLEEMLYDADMTCGAIKQDHERMKEAYNILKSQYEEELKWHDESLMERERERNAHNILRSECNQMKVSLAEAVEKYKQAMECNAQLENKNSDLMYQVNTLQGSVQQLKVELSQTYRKCDMITVECEQEQEIYRMLLSQNDELKKLLNHNEELQKVTLAEAEKKYEQSMESIAQLEKEKSFLMNQLHTMGGSVQLLEQT</sequence>
<gene>
    <name evidence="6" type="primary">LOC108279578</name>
</gene>
<keyword evidence="2 3" id="KW-0175">Coiled coil</keyword>
<comment type="similarity">
    <text evidence="1">Belongs to the LRRFIP family.</text>
</comment>
<feature type="compositionally biased region" description="Polar residues" evidence="4">
    <location>
        <begin position="80"/>
        <end position="93"/>
    </location>
</feature>
<dbReference type="OrthoDB" id="8962335at2759"/>
<dbReference type="GO" id="GO:0000981">
    <property type="term" value="F:DNA-binding transcription factor activity, RNA polymerase II-specific"/>
    <property type="evidence" value="ECO:0007669"/>
    <property type="project" value="TreeGrafter"/>
</dbReference>
<evidence type="ECO:0000256" key="2">
    <source>
        <dbReference type="ARBA" id="ARBA00023054"/>
    </source>
</evidence>
<proteinExistence type="inferred from homology"/>
<dbReference type="Pfam" id="PF09738">
    <property type="entry name" value="LRRFIP"/>
    <property type="match status" value="2"/>
</dbReference>
<dbReference type="KEGG" id="ipu:108279578"/>
<keyword evidence="5" id="KW-1185">Reference proteome</keyword>
<organism evidence="5 6">
    <name type="scientific">Ictalurus punctatus</name>
    <name type="common">Channel catfish</name>
    <name type="synonym">Silurus punctatus</name>
    <dbReference type="NCBI Taxonomy" id="7998"/>
    <lineage>
        <taxon>Eukaryota</taxon>
        <taxon>Metazoa</taxon>
        <taxon>Chordata</taxon>
        <taxon>Craniata</taxon>
        <taxon>Vertebrata</taxon>
        <taxon>Euteleostomi</taxon>
        <taxon>Actinopterygii</taxon>
        <taxon>Neopterygii</taxon>
        <taxon>Teleostei</taxon>
        <taxon>Ostariophysi</taxon>
        <taxon>Siluriformes</taxon>
        <taxon>Ictaluridae</taxon>
        <taxon>Ictalurus</taxon>
    </lineage>
</organism>